<dbReference type="InterPro" id="IPR005302">
    <property type="entry name" value="MoCF_Sase_C"/>
</dbReference>
<dbReference type="AlphaFoldDB" id="A0A3M6Q7A7"/>
<dbReference type="GO" id="GO:0030151">
    <property type="term" value="F:molybdenum ion binding"/>
    <property type="evidence" value="ECO:0007669"/>
    <property type="project" value="InterPro"/>
</dbReference>
<sequence>MSMHLTELWIHPVKSMQGQAVAAAQVGAQGLAGDRQWLLADERGRFITAREVPELLLWQPMPQPADASGHARLHLRAPDGEVRSVSATDYTHPAPVAVWRDAFGAWGGPAQTDAWLSERLGRACRLFYLGQRSQRALAGQPGQPLSFADSAPFLLCSQASLAQLNRDMQYLPGRKPVTMRRFRPNLVVDALADGLAPYAEDGWTRLRIGALEFSLYKHCTRCKIVNLDPHTAQLSPAKEPLQTLARTHKLPAGVCFGVHLVAHGAGQLRVGDAVELLA</sequence>
<name>A0A3M6Q7A7_9BURK</name>
<evidence type="ECO:0000313" key="2">
    <source>
        <dbReference type="EMBL" id="RMW98989.1"/>
    </source>
</evidence>
<feature type="domain" description="MOSC" evidence="1">
    <location>
        <begin position="121"/>
        <end position="277"/>
    </location>
</feature>
<dbReference type="SUPFAM" id="SSF141673">
    <property type="entry name" value="MOSC N-terminal domain-like"/>
    <property type="match status" value="1"/>
</dbReference>
<dbReference type="Pfam" id="PF03473">
    <property type="entry name" value="MOSC"/>
    <property type="match status" value="1"/>
</dbReference>
<organism evidence="2 3">
    <name type="scientific">Allofranklinella schreckenbergeri</name>
    <dbReference type="NCBI Taxonomy" id="1076744"/>
    <lineage>
        <taxon>Bacteria</taxon>
        <taxon>Pseudomonadati</taxon>
        <taxon>Pseudomonadota</taxon>
        <taxon>Betaproteobacteria</taxon>
        <taxon>Burkholderiales</taxon>
        <taxon>Comamonadaceae</taxon>
        <taxon>Allofranklinella</taxon>
    </lineage>
</organism>
<dbReference type="GO" id="GO:0030170">
    <property type="term" value="F:pyridoxal phosphate binding"/>
    <property type="evidence" value="ECO:0007669"/>
    <property type="project" value="InterPro"/>
</dbReference>
<dbReference type="Pfam" id="PF03476">
    <property type="entry name" value="MOSC_N"/>
    <property type="match status" value="1"/>
</dbReference>
<proteinExistence type="predicted"/>
<dbReference type="InterPro" id="IPR011037">
    <property type="entry name" value="Pyrv_Knase-like_insert_dom_sf"/>
</dbReference>
<dbReference type="PROSITE" id="PS51340">
    <property type="entry name" value="MOSC"/>
    <property type="match status" value="1"/>
</dbReference>
<evidence type="ECO:0000313" key="3">
    <source>
        <dbReference type="Proteomes" id="UP000267035"/>
    </source>
</evidence>
<dbReference type="EMBL" id="RDQL01000009">
    <property type="protein sequence ID" value="RMW98989.1"/>
    <property type="molecule type" value="Genomic_DNA"/>
</dbReference>
<dbReference type="SUPFAM" id="SSF50800">
    <property type="entry name" value="PK beta-barrel domain-like"/>
    <property type="match status" value="1"/>
</dbReference>
<evidence type="ECO:0000259" key="1">
    <source>
        <dbReference type="PROSITE" id="PS51340"/>
    </source>
</evidence>
<accession>A0A3M6Q7A7</accession>
<protein>
    <submittedName>
        <fullName evidence="2">MOSC domain-containing protein</fullName>
    </submittedName>
</protein>
<comment type="caution">
    <text evidence="2">The sequence shown here is derived from an EMBL/GenBank/DDBJ whole genome shotgun (WGS) entry which is preliminary data.</text>
</comment>
<dbReference type="PANTHER" id="PTHR14237">
    <property type="entry name" value="MOLYBDOPTERIN COFACTOR SULFURASE MOSC"/>
    <property type="match status" value="1"/>
</dbReference>
<dbReference type="InterPro" id="IPR005303">
    <property type="entry name" value="MOCOS_middle"/>
</dbReference>
<dbReference type="GO" id="GO:0003824">
    <property type="term" value="F:catalytic activity"/>
    <property type="evidence" value="ECO:0007669"/>
    <property type="project" value="InterPro"/>
</dbReference>
<gene>
    <name evidence="2" type="ORF">EBQ25_07790</name>
</gene>
<reference evidence="2 3" key="1">
    <citation type="submission" date="2018-10" db="EMBL/GenBank/DDBJ databases">
        <title>Comamonadaceae CDC group NO-1 genome sequencing and assembly.</title>
        <authorList>
            <person name="Bernier A.-M."/>
            <person name="Bernard K."/>
        </authorList>
    </citation>
    <scope>NUCLEOTIDE SEQUENCE [LARGE SCALE GENOMIC DNA]</scope>
    <source>
        <strain evidence="2 3">NML161473</strain>
    </source>
</reference>
<dbReference type="RefSeq" id="WP_122254101.1">
    <property type="nucleotide sequence ID" value="NZ_RDQL01000009.1"/>
</dbReference>
<dbReference type="PANTHER" id="PTHR14237:SF19">
    <property type="entry name" value="MITOCHONDRIAL AMIDOXIME REDUCING COMPONENT 1"/>
    <property type="match status" value="1"/>
</dbReference>
<keyword evidence="3" id="KW-1185">Reference proteome</keyword>
<dbReference type="Proteomes" id="UP000267035">
    <property type="component" value="Unassembled WGS sequence"/>
</dbReference>